<keyword evidence="7" id="KW-1015">Disulfide bond</keyword>
<comment type="caution">
    <text evidence="15">The sequence shown here is derived from an EMBL/GenBank/DDBJ whole genome shotgun (WGS) entry which is preliminary data.</text>
</comment>
<keyword evidence="16" id="KW-1185">Reference proteome</keyword>
<keyword evidence="4 15" id="KW-0575">Peroxidase</keyword>
<comment type="function">
    <text evidence="1">Thiol-specific peroxidase that catalyzes the reduction of hydrogen peroxide and organic hydroperoxides to water and alcohols, respectively. Plays a role in cell protection against oxidative stress by detoxifying peroxides and as sensor of hydrogen peroxide-mediated signaling events.</text>
</comment>
<dbReference type="Gene3D" id="3.40.30.10">
    <property type="entry name" value="Glutaredoxin"/>
    <property type="match status" value="1"/>
</dbReference>
<dbReference type="AlphaFoldDB" id="A0A1E3KXE5"/>
<dbReference type="STRING" id="1886670.PTI45_04059"/>
<evidence type="ECO:0000313" key="15">
    <source>
        <dbReference type="EMBL" id="ODP26219.1"/>
    </source>
</evidence>
<evidence type="ECO:0000256" key="10">
    <source>
        <dbReference type="ARBA" id="ARBA00038489"/>
    </source>
</evidence>
<evidence type="ECO:0000256" key="8">
    <source>
        <dbReference type="ARBA" id="ARBA00023284"/>
    </source>
</evidence>
<dbReference type="GO" id="GO:0008379">
    <property type="term" value="F:thioredoxin peroxidase activity"/>
    <property type="evidence" value="ECO:0007669"/>
    <property type="project" value="TreeGrafter"/>
</dbReference>
<evidence type="ECO:0000259" key="14">
    <source>
        <dbReference type="PROSITE" id="PS51352"/>
    </source>
</evidence>
<evidence type="ECO:0000256" key="11">
    <source>
        <dbReference type="ARBA" id="ARBA00041373"/>
    </source>
</evidence>
<dbReference type="NCBIfam" id="NF006960">
    <property type="entry name" value="PRK09437.1"/>
    <property type="match status" value="1"/>
</dbReference>
<evidence type="ECO:0000256" key="5">
    <source>
        <dbReference type="ARBA" id="ARBA00022862"/>
    </source>
</evidence>
<evidence type="ECO:0000256" key="3">
    <source>
        <dbReference type="ARBA" id="ARBA00013017"/>
    </source>
</evidence>
<evidence type="ECO:0000256" key="6">
    <source>
        <dbReference type="ARBA" id="ARBA00023002"/>
    </source>
</evidence>
<keyword evidence="8" id="KW-0676">Redox-active center</keyword>
<protein>
    <recommendedName>
        <fullName evidence="3">thioredoxin-dependent peroxiredoxin</fullName>
        <ecNumber evidence="3">1.11.1.24</ecNumber>
    </recommendedName>
    <alternativeName>
        <fullName evidence="11">Bacterioferritin comigratory protein</fullName>
    </alternativeName>
    <alternativeName>
        <fullName evidence="9">Thioredoxin peroxidase</fullName>
    </alternativeName>
</protein>
<evidence type="ECO:0000256" key="2">
    <source>
        <dbReference type="ARBA" id="ARBA00011245"/>
    </source>
</evidence>
<comment type="similarity">
    <text evidence="10">Belongs to the peroxiredoxin family. BCP/PrxQ subfamily.</text>
</comment>
<evidence type="ECO:0000256" key="1">
    <source>
        <dbReference type="ARBA" id="ARBA00003330"/>
    </source>
</evidence>
<dbReference type="PROSITE" id="PS51352">
    <property type="entry name" value="THIOREDOXIN_2"/>
    <property type="match status" value="1"/>
</dbReference>
<accession>A0A1E3KXE5</accession>
<organism evidence="15 16">
    <name type="scientific">Paenibacillus nuruki</name>
    <dbReference type="NCBI Taxonomy" id="1886670"/>
    <lineage>
        <taxon>Bacteria</taxon>
        <taxon>Bacillati</taxon>
        <taxon>Bacillota</taxon>
        <taxon>Bacilli</taxon>
        <taxon>Bacillales</taxon>
        <taxon>Paenibacillaceae</taxon>
        <taxon>Paenibacillus</taxon>
    </lineage>
</organism>
<dbReference type="Pfam" id="PF00578">
    <property type="entry name" value="AhpC-TSA"/>
    <property type="match status" value="1"/>
</dbReference>
<evidence type="ECO:0000256" key="13">
    <source>
        <dbReference type="PIRSR" id="PIRSR000239-1"/>
    </source>
</evidence>
<dbReference type="CDD" id="cd03017">
    <property type="entry name" value="PRX_BCP"/>
    <property type="match status" value="1"/>
</dbReference>
<comment type="catalytic activity">
    <reaction evidence="12">
        <text>a hydroperoxide + [thioredoxin]-dithiol = an alcohol + [thioredoxin]-disulfide + H2O</text>
        <dbReference type="Rhea" id="RHEA:62620"/>
        <dbReference type="Rhea" id="RHEA-COMP:10698"/>
        <dbReference type="Rhea" id="RHEA-COMP:10700"/>
        <dbReference type="ChEBI" id="CHEBI:15377"/>
        <dbReference type="ChEBI" id="CHEBI:29950"/>
        <dbReference type="ChEBI" id="CHEBI:30879"/>
        <dbReference type="ChEBI" id="CHEBI:35924"/>
        <dbReference type="ChEBI" id="CHEBI:50058"/>
        <dbReference type="EC" id="1.11.1.24"/>
    </reaction>
</comment>
<evidence type="ECO:0000313" key="16">
    <source>
        <dbReference type="Proteomes" id="UP000094578"/>
    </source>
</evidence>
<comment type="subunit">
    <text evidence="2">Monomer.</text>
</comment>
<sequence length="152" mass="16840">MSELQVGQPVPEFTLEASGGQEISLSNYRGKKVVLYFYPKDSTPGCTQEACDFRDSAAAYEQKGAVVLGISPDPVKSHDKFAQKYELSFPLLSDPDHAVAEAFGVWQLKKMYGKEYEGIVRSTFLIDEEGILIKAWSKVKVKGHTEDVFAAL</sequence>
<keyword evidence="6 15" id="KW-0560">Oxidoreductase</keyword>
<dbReference type="FunFam" id="3.40.30.10:FF:000007">
    <property type="entry name" value="Thioredoxin-dependent thiol peroxidase"/>
    <property type="match status" value="1"/>
</dbReference>
<dbReference type="SUPFAM" id="SSF52833">
    <property type="entry name" value="Thioredoxin-like"/>
    <property type="match status" value="1"/>
</dbReference>
<evidence type="ECO:0000256" key="12">
    <source>
        <dbReference type="ARBA" id="ARBA00049091"/>
    </source>
</evidence>
<name>A0A1E3KXE5_9BACL</name>
<dbReference type="EC" id="1.11.1.24" evidence="3"/>
<dbReference type="InterPro" id="IPR013766">
    <property type="entry name" value="Thioredoxin_domain"/>
</dbReference>
<dbReference type="GO" id="GO:0045454">
    <property type="term" value="P:cell redox homeostasis"/>
    <property type="evidence" value="ECO:0007669"/>
    <property type="project" value="TreeGrafter"/>
</dbReference>
<gene>
    <name evidence="15" type="primary">prxQ</name>
    <name evidence="15" type="ORF">PTI45_04059</name>
</gene>
<dbReference type="PANTHER" id="PTHR42801">
    <property type="entry name" value="THIOREDOXIN-DEPENDENT PEROXIDE REDUCTASE"/>
    <property type="match status" value="1"/>
</dbReference>
<reference evidence="15 16" key="1">
    <citation type="submission" date="2016-08" db="EMBL/GenBank/DDBJ databases">
        <title>Genome sequencing of Paenibacillus sp. TI45-13ar, isolated from Korean traditional nuruk.</title>
        <authorList>
            <person name="Kim S.-J."/>
        </authorList>
    </citation>
    <scope>NUCLEOTIDE SEQUENCE [LARGE SCALE GENOMIC DNA]</scope>
    <source>
        <strain evidence="15 16">TI45-13ar</strain>
    </source>
</reference>
<dbReference type="InterPro" id="IPR050924">
    <property type="entry name" value="Peroxiredoxin_BCP/PrxQ"/>
</dbReference>
<dbReference type="EMBL" id="MDER01000086">
    <property type="protein sequence ID" value="ODP26219.1"/>
    <property type="molecule type" value="Genomic_DNA"/>
</dbReference>
<dbReference type="PIRSF" id="PIRSF000239">
    <property type="entry name" value="AHPC"/>
    <property type="match status" value="1"/>
</dbReference>
<feature type="active site" description="Cysteine sulfenic acid (-SOH) intermediate; for peroxidase activity" evidence="13">
    <location>
        <position position="46"/>
    </location>
</feature>
<evidence type="ECO:0000256" key="9">
    <source>
        <dbReference type="ARBA" id="ARBA00032824"/>
    </source>
</evidence>
<dbReference type="GO" id="GO:0005737">
    <property type="term" value="C:cytoplasm"/>
    <property type="evidence" value="ECO:0007669"/>
    <property type="project" value="TreeGrafter"/>
</dbReference>
<dbReference type="PATRIC" id="fig|1886670.3.peg.4088"/>
<dbReference type="RefSeq" id="WP_069329391.1">
    <property type="nucleotide sequence ID" value="NZ_MDER01000086.1"/>
</dbReference>
<dbReference type="GO" id="GO:0034599">
    <property type="term" value="P:cellular response to oxidative stress"/>
    <property type="evidence" value="ECO:0007669"/>
    <property type="project" value="TreeGrafter"/>
</dbReference>
<keyword evidence="5" id="KW-0049">Antioxidant</keyword>
<dbReference type="InterPro" id="IPR036249">
    <property type="entry name" value="Thioredoxin-like_sf"/>
</dbReference>
<dbReference type="InterPro" id="IPR000866">
    <property type="entry name" value="AhpC/TSA"/>
</dbReference>
<proteinExistence type="inferred from homology"/>
<feature type="domain" description="Thioredoxin" evidence="14">
    <location>
        <begin position="4"/>
        <end position="152"/>
    </location>
</feature>
<evidence type="ECO:0000256" key="7">
    <source>
        <dbReference type="ARBA" id="ARBA00023157"/>
    </source>
</evidence>
<dbReference type="InterPro" id="IPR024706">
    <property type="entry name" value="Peroxiredoxin_AhpC-typ"/>
</dbReference>
<dbReference type="PANTHER" id="PTHR42801:SF4">
    <property type="entry name" value="AHPC_TSA FAMILY PROTEIN"/>
    <property type="match status" value="1"/>
</dbReference>
<evidence type="ECO:0000256" key="4">
    <source>
        <dbReference type="ARBA" id="ARBA00022559"/>
    </source>
</evidence>
<dbReference type="Proteomes" id="UP000094578">
    <property type="component" value="Unassembled WGS sequence"/>
</dbReference>